<comment type="caution">
    <text evidence="1">The sequence shown here is derived from an EMBL/GenBank/DDBJ whole genome shotgun (WGS) entry which is preliminary data.</text>
</comment>
<sequence length="104" mass="11200">MPYPAAFVLVLSVGSMGNTSQFCRNLLYAPSRRAALNSSPALANLAVYPDWSIAYHRNLESTTGHEVRPVLSSPVGRVQVSILLRSVIACELAPDCDGQVTKVI</sequence>
<dbReference type="RefSeq" id="XP_045964795.1">
    <property type="nucleotide sequence ID" value="XM_046105436.1"/>
</dbReference>
<organism evidence="1 2">
    <name type="scientific">Truncatella angustata</name>
    <dbReference type="NCBI Taxonomy" id="152316"/>
    <lineage>
        <taxon>Eukaryota</taxon>
        <taxon>Fungi</taxon>
        <taxon>Dikarya</taxon>
        <taxon>Ascomycota</taxon>
        <taxon>Pezizomycotina</taxon>
        <taxon>Sordariomycetes</taxon>
        <taxon>Xylariomycetidae</taxon>
        <taxon>Amphisphaeriales</taxon>
        <taxon>Sporocadaceae</taxon>
        <taxon>Truncatella</taxon>
    </lineage>
</organism>
<dbReference type="Proteomes" id="UP000758603">
    <property type="component" value="Unassembled WGS sequence"/>
</dbReference>
<reference evidence="1" key="1">
    <citation type="journal article" date="2021" name="Nat. Commun.">
        <title>Genetic determinants of endophytism in the Arabidopsis root mycobiome.</title>
        <authorList>
            <person name="Mesny F."/>
            <person name="Miyauchi S."/>
            <person name="Thiergart T."/>
            <person name="Pickel B."/>
            <person name="Atanasova L."/>
            <person name="Karlsson M."/>
            <person name="Huettel B."/>
            <person name="Barry K.W."/>
            <person name="Haridas S."/>
            <person name="Chen C."/>
            <person name="Bauer D."/>
            <person name="Andreopoulos W."/>
            <person name="Pangilinan J."/>
            <person name="LaButti K."/>
            <person name="Riley R."/>
            <person name="Lipzen A."/>
            <person name="Clum A."/>
            <person name="Drula E."/>
            <person name="Henrissat B."/>
            <person name="Kohler A."/>
            <person name="Grigoriev I.V."/>
            <person name="Martin F.M."/>
            <person name="Hacquard S."/>
        </authorList>
    </citation>
    <scope>NUCLEOTIDE SEQUENCE</scope>
    <source>
        <strain evidence="1">MPI-SDFR-AT-0073</strain>
    </source>
</reference>
<dbReference type="AlphaFoldDB" id="A0A9P9A5A2"/>
<accession>A0A9P9A5A2</accession>
<protein>
    <submittedName>
        <fullName evidence="1">Uncharacterized protein</fullName>
    </submittedName>
</protein>
<dbReference type="GeneID" id="70134327"/>
<name>A0A9P9A5A2_9PEZI</name>
<keyword evidence="2" id="KW-1185">Reference proteome</keyword>
<proteinExistence type="predicted"/>
<dbReference type="EMBL" id="JAGPXC010000001">
    <property type="protein sequence ID" value="KAH6660664.1"/>
    <property type="molecule type" value="Genomic_DNA"/>
</dbReference>
<evidence type="ECO:0000313" key="2">
    <source>
        <dbReference type="Proteomes" id="UP000758603"/>
    </source>
</evidence>
<evidence type="ECO:0000313" key="1">
    <source>
        <dbReference type="EMBL" id="KAH6660664.1"/>
    </source>
</evidence>
<gene>
    <name evidence="1" type="ORF">BKA67DRAFT_61597</name>
</gene>